<feature type="signal peptide" evidence="1">
    <location>
        <begin position="1"/>
        <end position="15"/>
    </location>
</feature>
<accession>A0A2M4DSB0</accession>
<name>A0A2M4DSB0_ANODA</name>
<organism evidence="2">
    <name type="scientific">Anopheles darlingi</name>
    <name type="common">Mosquito</name>
    <dbReference type="NCBI Taxonomy" id="43151"/>
    <lineage>
        <taxon>Eukaryota</taxon>
        <taxon>Metazoa</taxon>
        <taxon>Ecdysozoa</taxon>
        <taxon>Arthropoda</taxon>
        <taxon>Hexapoda</taxon>
        <taxon>Insecta</taxon>
        <taxon>Pterygota</taxon>
        <taxon>Neoptera</taxon>
        <taxon>Endopterygota</taxon>
        <taxon>Diptera</taxon>
        <taxon>Nematocera</taxon>
        <taxon>Culicoidea</taxon>
        <taxon>Culicidae</taxon>
        <taxon>Anophelinae</taxon>
        <taxon>Anopheles</taxon>
    </lineage>
</organism>
<feature type="chain" id="PRO_5014746978" evidence="1">
    <location>
        <begin position="16"/>
        <end position="78"/>
    </location>
</feature>
<evidence type="ECO:0000256" key="1">
    <source>
        <dbReference type="SAM" id="SignalP"/>
    </source>
</evidence>
<dbReference type="AlphaFoldDB" id="A0A2M4DSB0"/>
<reference evidence="2" key="1">
    <citation type="submission" date="2018-01" db="EMBL/GenBank/DDBJ databases">
        <title>An insight into the sialome of Amazonian anophelines.</title>
        <authorList>
            <person name="Ribeiro J.M."/>
            <person name="Scarpassa V."/>
            <person name="Calvo E."/>
        </authorList>
    </citation>
    <scope>NUCLEOTIDE SEQUENCE</scope>
</reference>
<protein>
    <submittedName>
        <fullName evidence="2">Putative secreted protein</fullName>
    </submittedName>
</protein>
<evidence type="ECO:0000313" key="2">
    <source>
        <dbReference type="EMBL" id="MBW80038.1"/>
    </source>
</evidence>
<dbReference type="EMBL" id="GGFL01015860">
    <property type="protein sequence ID" value="MBW80038.1"/>
    <property type="molecule type" value="Transcribed_RNA"/>
</dbReference>
<proteinExistence type="predicted"/>
<keyword evidence="1" id="KW-0732">Signal</keyword>
<sequence>MLGLLLLAYLAYRRAMRVLTCLLVSCYRLHNLCRPFIEIFLIASPISTHSPSAVRHTKINCFGFRFPLELCSTFASLT</sequence>